<accession>A0AAE0PX51</accession>
<dbReference type="SUPFAM" id="SSF56672">
    <property type="entry name" value="DNA/RNA polymerases"/>
    <property type="match status" value="1"/>
</dbReference>
<comment type="caution">
    <text evidence="3">The sequence shown here is derived from an EMBL/GenBank/DDBJ whole genome shotgun (WGS) entry which is preliminary data.</text>
</comment>
<feature type="compositionally biased region" description="Polar residues" evidence="1">
    <location>
        <begin position="161"/>
        <end position="180"/>
    </location>
</feature>
<feature type="region of interest" description="Disordered" evidence="1">
    <location>
        <begin position="154"/>
        <end position="210"/>
    </location>
</feature>
<feature type="domain" description="Reverse transcriptase" evidence="2">
    <location>
        <begin position="17"/>
        <end position="153"/>
    </location>
</feature>
<name>A0AAE0PX51_9TELE</name>
<dbReference type="InterPro" id="IPR043502">
    <property type="entry name" value="DNA/RNA_pol_sf"/>
</dbReference>
<evidence type="ECO:0000313" key="3">
    <source>
        <dbReference type="EMBL" id="KAK3508913.1"/>
    </source>
</evidence>
<keyword evidence="4" id="KW-1185">Reference proteome</keyword>
<dbReference type="AlphaFoldDB" id="A0AAE0PX51"/>
<reference evidence="3" key="1">
    <citation type="submission" date="2023-06" db="EMBL/GenBank/DDBJ databases">
        <title>Male Hemibagrus guttatus genome.</title>
        <authorList>
            <person name="Bian C."/>
        </authorList>
    </citation>
    <scope>NUCLEOTIDE SEQUENCE</scope>
    <source>
        <strain evidence="3">Male_cb2023</strain>
        <tissue evidence="3">Muscle</tissue>
    </source>
</reference>
<evidence type="ECO:0000256" key="1">
    <source>
        <dbReference type="SAM" id="MobiDB-lite"/>
    </source>
</evidence>
<protein>
    <recommendedName>
        <fullName evidence="2">Reverse transcriptase domain-containing protein</fullName>
    </recommendedName>
</protein>
<dbReference type="EMBL" id="JAUCMX010000027">
    <property type="protein sequence ID" value="KAK3508913.1"/>
    <property type="molecule type" value="Genomic_DNA"/>
</dbReference>
<sequence>MMPPFHLLHTSLTHLDTRKGNYVKMLFVNYSSAFNTIIPSTLTTKLQHLGLSPSLCQWISNFLTSRPQAVRMGRHVSASLILSTGAPQGCVPSPLLYSLYTYDCVATTNIKFADDTVMVGLISDNNEMAYLEEIRNLENWCQRNNLLLNVSKTLGEVPDSPDQQEPSGESGQLQIPQGSHHTGPVMALSHQHHGEKGLAASLPPQTLERF</sequence>
<dbReference type="InterPro" id="IPR000477">
    <property type="entry name" value="RT_dom"/>
</dbReference>
<dbReference type="Pfam" id="PF00078">
    <property type="entry name" value="RVT_1"/>
    <property type="match status" value="1"/>
</dbReference>
<evidence type="ECO:0000313" key="4">
    <source>
        <dbReference type="Proteomes" id="UP001274896"/>
    </source>
</evidence>
<dbReference type="PANTHER" id="PTHR33332">
    <property type="entry name" value="REVERSE TRANSCRIPTASE DOMAIN-CONTAINING PROTEIN"/>
    <property type="match status" value="1"/>
</dbReference>
<organism evidence="3 4">
    <name type="scientific">Hemibagrus guttatus</name>
    <dbReference type="NCBI Taxonomy" id="175788"/>
    <lineage>
        <taxon>Eukaryota</taxon>
        <taxon>Metazoa</taxon>
        <taxon>Chordata</taxon>
        <taxon>Craniata</taxon>
        <taxon>Vertebrata</taxon>
        <taxon>Euteleostomi</taxon>
        <taxon>Actinopterygii</taxon>
        <taxon>Neopterygii</taxon>
        <taxon>Teleostei</taxon>
        <taxon>Ostariophysi</taxon>
        <taxon>Siluriformes</taxon>
        <taxon>Bagridae</taxon>
        <taxon>Hemibagrus</taxon>
    </lineage>
</organism>
<evidence type="ECO:0000259" key="2">
    <source>
        <dbReference type="Pfam" id="PF00078"/>
    </source>
</evidence>
<proteinExistence type="predicted"/>
<dbReference type="Proteomes" id="UP001274896">
    <property type="component" value="Unassembled WGS sequence"/>
</dbReference>
<gene>
    <name evidence="3" type="ORF">QTP70_013724</name>
</gene>